<evidence type="ECO:0000313" key="4">
    <source>
        <dbReference type="Proteomes" id="UP001501599"/>
    </source>
</evidence>
<keyword evidence="4" id="KW-1185">Reference proteome</keyword>
<dbReference type="NCBIfam" id="TIGR01167">
    <property type="entry name" value="LPXTG_anchor"/>
    <property type="match status" value="1"/>
</dbReference>
<evidence type="ECO:0000256" key="2">
    <source>
        <dbReference type="SAM" id="SignalP"/>
    </source>
</evidence>
<keyword evidence="1" id="KW-0812">Transmembrane</keyword>
<keyword evidence="1" id="KW-1133">Transmembrane helix</keyword>
<dbReference type="Gene3D" id="2.60.40.10">
    <property type="entry name" value="Immunoglobulins"/>
    <property type="match status" value="3"/>
</dbReference>
<name>A0ABP5MDY2_9MICO</name>
<keyword evidence="2" id="KW-0732">Signal</keyword>
<dbReference type="Proteomes" id="UP001501599">
    <property type="component" value="Unassembled WGS sequence"/>
</dbReference>
<feature type="chain" id="PRO_5045785057" description="Gram-positive cocci surface proteins LPxTG domain-containing protein" evidence="2">
    <location>
        <begin position="44"/>
        <end position="628"/>
    </location>
</feature>
<evidence type="ECO:0008006" key="5">
    <source>
        <dbReference type="Google" id="ProtNLM"/>
    </source>
</evidence>
<dbReference type="InterPro" id="IPR006311">
    <property type="entry name" value="TAT_signal"/>
</dbReference>
<reference evidence="4" key="1">
    <citation type="journal article" date="2019" name="Int. J. Syst. Evol. Microbiol.">
        <title>The Global Catalogue of Microorganisms (GCM) 10K type strain sequencing project: providing services to taxonomists for standard genome sequencing and annotation.</title>
        <authorList>
            <consortium name="The Broad Institute Genomics Platform"/>
            <consortium name="The Broad Institute Genome Sequencing Center for Infectious Disease"/>
            <person name="Wu L."/>
            <person name="Ma J."/>
        </authorList>
    </citation>
    <scope>NUCLEOTIDE SEQUENCE [LARGE SCALE GENOMIC DNA]</scope>
    <source>
        <strain evidence="4">JCM 16026</strain>
    </source>
</reference>
<sequence>MTHDMTTRERRGRRSLRTRFAATGVSVALVATAALIAAPAASAVEQPFSVTSPANLSTVDSTTPTFSGLGTTGSTVTLTYSGQNLGSYTAGTAIVDDEGAWSTATSFASANPGETSTRVRVTENAPGGAETGAFFITIDFPTAPVPAAAEFTLESPLDGETRADFLNIVHFVGTGDVGNTVTVRYFDGRGGVALAGTAQVGLDGRYDVFATFRELPAGQTFANTFTRQFTPDGTPASVEIGRTINFAIAPVEASPFTVTSPQSGDRVATTTPAFTGTGVAGDTVTLRYSGQQLGSYLAGTTTIAEDGTWTIPTTDFSDANFGETEIRVSATATSPTGVERPGSRFVDIVLPSAPAPLVDFTLTSPEEGDVIADPTDGVAFVGTGVAGNTVTVLYFDGRGGLGEAGSAIVEDDGSFEVTAIFTGLPVGQDFANTFTRQLDADGELVANDIGRTIFFGVAPGVETLAAPTLDAPVVDGSTVTFTGTGVAGATVAVAISSALPPTGAEGEFDGASVEATVGEDGRWTASIELGAGDYIATATQFTGDGADRSAPTDGRAFTVAAVAVPPTATPPTATPPVAPPVAGGAGNGAGSLPVTGEEIGGALLAAMLLLVAGAGVLVARRRAAATQG</sequence>
<evidence type="ECO:0000313" key="3">
    <source>
        <dbReference type="EMBL" id="GAA2170840.1"/>
    </source>
</evidence>
<comment type="caution">
    <text evidence="3">The sequence shown here is derived from an EMBL/GenBank/DDBJ whole genome shotgun (WGS) entry which is preliminary data.</text>
</comment>
<organism evidence="3 4">
    <name type="scientific">Agrococcus versicolor</name>
    <dbReference type="NCBI Taxonomy" id="501482"/>
    <lineage>
        <taxon>Bacteria</taxon>
        <taxon>Bacillati</taxon>
        <taxon>Actinomycetota</taxon>
        <taxon>Actinomycetes</taxon>
        <taxon>Micrococcales</taxon>
        <taxon>Microbacteriaceae</taxon>
        <taxon>Agrococcus</taxon>
    </lineage>
</organism>
<feature type="signal peptide" evidence="2">
    <location>
        <begin position="1"/>
        <end position="43"/>
    </location>
</feature>
<keyword evidence="1" id="KW-0472">Membrane</keyword>
<protein>
    <recommendedName>
        <fullName evidence="5">Gram-positive cocci surface proteins LPxTG domain-containing protein</fullName>
    </recommendedName>
</protein>
<dbReference type="EMBL" id="BAAAQT010000001">
    <property type="protein sequence ID" value="GAA2170840.1"/>
    <property type="molecule type" value="Genomic_DNA"/>
</dbReference>
<dbReference type="InterPro" id="IPR013783">
    <property type="entry name" value="Ig-like_fold"/>
</dbReference>
<gene>
    <name evidence="3" type="ORF">GCM10009846_02580</name>
</gene>
<feature type="transmembrane region" description="Helical" evidence="1">
    <location>
        <begin position="599"/>
        <end position="619"/>
    </location>
</feature>
<evidence type="ECO:0000256" key="1">
    <source>
        <dbReference type="SAM" id="Phobius"/>
    </source>
</evidence>
<dbReference type="PROSITE" id="PS51318">
    <property type="entry name" value="TAT"/>
    <property type="match status" value="1"/>
</dbReference>
<accession>A0ABP5MDY2</accession>
<proteinExistence type="predicted"/>